<dbReference type="Proteomes" id="UP000243006">
    <property type="component" value="Unassembled WGS sequence"/>
</dbReference>
<evidence type="ECO:0000256" key="5">
    <source>
        <dbReference type="ARBA" id="ARBA00023015"/>
    </source>
</evidence>
<feature type="non-terminal residue" evidence="8">
    <location>
        <position position="1"/>
    </location>
</feature>
<evidence type="ECO:0000256" key="4">
    <source>
        <dbReference type="ARBA" id="ARBA00022491"/>
    </source>
</evidence>
<dbReference type="GO" id="GO:0016592">
    <property type="term" value="C:mediator complex"/>
    <property type="evidence" value="ECO:0007669"/>
    <property type="project" value="TreeGrafter"/>
</dbReference>
<evidence type="ECO:0000313" key="8">
    <source>
        <dbReference type="EMBL" id="OUC42039.1"/>
    </source>
</evidence>
<dbReference type="AlphaFoldDB" id="A0A1Y3EEK0"/>
<dbReference type="InterPro" id="IPR051139">
    <property type="entry name" value="Mediator_complx_sub13"/>
</dbReference>
<name>A0A1Y3EEK0_9BILA</name>
<proteinExistence type="inferred from homology"/>
<evidence type="ECO:0000256" key="2">
    <source>
        <dbReference type="ARBA" id="ARBA00009354"/>
    </source>
</evidence>
<feature type="non-terminal residue" evidence="8">
    <location>
        <position position="183"/>
    </location>
</feature>
<dbReference type="PANTHER" id="PTHR48249">
    <property type="entry name" value="MEDIATOR OF RNA POLYMERASE II TRANSCRIPTION SUBUNIT 13"/>
    <property type="match status" value="1"/>
</dbReference>
<gene>
    <name evidence="8" type="ORF">D917_10490</name>
</gene>
<dbReference type="PANTHER" id="PTHR48249:SF3">
    <property type="entry name" value="MEDIATOR OF RNA POLYMERASE II TRANSCRIPTION SUBUNIT 13"/>
    <property type="match status" value="1"/>
</dbReference>
<evidence type="ECO:0000256" key="7">
    <source>
        <dbReference type="ARBA" id="ARBA00023242"/>
    </source>
</evidence>
<evidence type="ECO:0000256" key="3">
    <source>
        <dbReference type="ARBA" id="ARBA00019618"/>
    </source>
</evidence>
<dbReference type="GO" id="GO:0003713">
    <property type="term" value="F:transcription coactivator activity"/>
    <property type="evidence" value="ECO:0007669"/>
    <property type="project" value="TreeGrafter"/>
</dbReference>
<protein>
    <recommendedName>
        <fullName evidence="3">Mediator of RNA polymerase II transcription subunit 13</fullName>
    </recommendedName>
</protein>
<accession>A0A1Y3EEK0</accession>
<comment type="caution">
    <text evidence="8">The sequence shown here is derived from an EMBL/GenBank/DDBJ whole genome shotgun (WGS) entry which is preliminary data.</text>
</comment>
<keyword evidence="5" id="KW-0805">Transcription regulation</keyword>
<reference evidence="8" key="1">
    <citation type="submission" date="2015-04" db="EMBL/GenBank/DDBJ databases">
        <title>Draft genome of the roundworm Trichinella nativa.</title>
        <authorList>
            <person name="Mitreva M."/>
        </authorList>
    </citation>
    <scope>NUCLEOTIDE SEQUENCE [LARGE SCALE GENOMIC DNA]</scope>
    <source>
        <strain evidence="8">ISS45</strain>
    </source>
</reference>
<comment type="similarity">
    <text evidence="2">Belongs to the Mediator complex subunit 13 family.</text>
</comment>
<evidence type="ECO:0000256" key="6">
    <source>
        <dbReference type="ARBA" id="ARBA00023163"/>
    </source>
</evidence>
<dbReference type="GO" id="GO:0045944">
    <property type="term" value="P:positive regulation of transcription by RNA polymerase II"/>
    <property type="evidence" value="ECO:0007669"/>
    <property type="project" value="TreeGrafter"/>
</dbReference>
<organism evidence="8">
    <name type="scientific">Trichinella nativa</name>
    <dbReference type="NCBI Taxonomy" id="6335"/>
    <lineage>
        <taxon>Eukaryota</taxon>
        <taxon>Metazoa</taxon>
        <taxon>Ecdysozoa</taxon>
        <taxon>Nematoda</taxon>
        <taxon>Enoplea</taxon>
        <taxon>Dorylaimia</taxon>
        <taxon>Trichinellida</taxon>
        <taxon>Trichinellidae</taxon>
        <taxon>Trichinella</taxon>
    </lineage>
</organism>
<sequence>LQIIPLQTVLDTSLLDDWELQHNGIVGEDRRLKSMPRAAVNGNSSSVGGGIGQQRVPLSSSTHLRSLALNVFMQIRSVAYSCLHSCLPKVMTGFGPAASRHELLRRKQNSAGFRLYSAPVVLAPIQDRTSCLNGTTGSNGSFGSSSSNSASSFCGGGSESRDDHGQVLFLSYCLSAKQQWLLC</sequence>
<keyword evidence="7" id="KW-0539">Nucleus</keyword>
<evidence type="ECO:0000256" key="1">
    <source>
        <dbReference type="ARBA" id="ARBA00004123"/>
    </source>
</evidence>
<keyword evidence="4" id="KW-0678">Repressor</keyword>
<comment type="subcellular location">
    <subcellularLocation>
        <location evidence="1">Nucleus</location>
    </subcellularLocation>
</comment>
<dbReference type="EMBL" id="LVZM01018379">
    <property type="protein sequence ID" value="OUC42039.1"/>
    <property type="molecule type" value="Genomic_DNA"/>
</dbReference>
<keyword evidence="6" id="KW-0804">Transcription</keyword>